<organism evidence="5 6">
    <name type="scientific">Stichopus japonicus</name>
    <name type="common">Sea cucumber</name>
    <dbReference type="NCBI Taxonomy" id="307972"/>
    <lineage>
        <taxon>Eukaryota</taxon>
        <taxon>Metazoa</taxon>
        <taxon>Echinodermata</taxon>
        <taxon>Eleutherozoa</taxon>
        <taxon>Echinozoa</taxon>
        <taxon>Holothuroidea</taxon>
        <taxon>Aspidochirotacea</taxon>
        <taxon>Aspidochirotida</taxon>
        <taxon>Stichopodidae</taxon>
        <taxon>Apostichopus</taxon>
    </lineage>
</organism>
<evidence type="ECO:0000256" key="3">
    <source>
        <dbReference type="SAM" id="Coils"/>
    </source>
</evidence>
<accession>A0A2G8K6X4</accession>
<feature type="compositionally biased region" description="Polar residues" evidence="4">
    <location>
        <begin position="1"/>
        <end position="31"/>
    </location>
</feature>
<dbReference type="PANTHER" id="PTHR22420">
    <property type="entry name" value="PROTEIN FAM81A"/>
    <property type="match status" value="1"/>
</dbReference>
<dbReference type="EMBL" id="MRZV01000831">
    <property type="protein sequence ID" value="PIK43699.1"/>
    <property type="molecule type" value="Genomic_DNA"/>
</dbReference>
<evidence type="ECO:0000313" key="6">
    <source>
        <dbReference type="Proteomes" id="UP000230750"/>
    </source>
</evidence>
<evidence type="ECO:0000256" key="1">
    <source>
        <dbReference type="ARBA" id="ARBA00023054"/>
    </source>
</evidence>
<dbReference type="InterPro" id="IPR029619">
    <property type="entry name" value="FAM81"/>
</dbReference>
<dbReference type="Proteomes" id="UP000230750">
    <property type="component" value="Unassembled WGS sequence"/>
</dbReference>
<evidence type="ECO:0008006" key="7">
    <source>
        <dbReference type="Google" id="ProtNLM"/>
    </source>
</evidence>
<comment type="similarity">
    <text evidence="2">Belongs to the FAM81 family.</text>
</comment>
<dbReference type="AlphaFoldDB" id="A0A2G8K6X4"/>
<feature type="region of interest" description="Disordered" evidence="4">
    <location>
        <begin position="1"/>
        <end position="39"/>
    </location>
</feature>
<dbReference type="OrthoDB" id="10014002at2759"/>
<evidence type="ECO:0000256" key="2">
    <source>
        <dbReference type="ARBA" id="ARBA00046344"/>
    </source>
</evidence>
<comment type="caution">
    <text evidence="5">The sequence shown here is derived from an EMBL/GenBank/DDBJ whole genome shotgun (WGS) entry which is preliminary data.</text>
</comment>
<feature type="coiled-coil region" evidence="3">
    <location>
        <begin position="203"/>
        <end position="273"/>
    </location>
</feature>
<evidence type="ECO:0000256" key="4">
    <source>
        <dbReference type="SAM" id="MobiDB-lite"/>
    </source>
</evidence>
<reference evidence="5 6" key="1">
    <citation type="journal article" date="2017" name="PLoS Biol.">
        <title>The sea cucumber genome provides insights into morphological evolution and visceral regeneration.</title>
        <authorList>
            <person name="Zhang X."/>
            <person name="Sun L."/>
            <person name="Yuan J."/>
            <person name="Sun Y."/>
            <person name="Gao Y."/>
            <person name="Zhang L."/>
            <person name="Li S."/>
            <person name="Dai H."/>
            <person name="Hamel J.F."/>
            <person name="Liu C."/>
            <person name="Yu Y."/>
            <person name="Liu S."/>
            <person name="Lin W."/>
            <person name="Guo K."/>
            <person name="Jin S."/>
            <person name="Xu P."/>
            <person name="Storey K.B."/>
            <person name="Huan P."/>
            <person name="Zhang T."/>
            <person name="Zhou Y."/>
            <person name="Zhang J."/>
            <person name="Lin C."/>
            <person name="Li X."/>
            <person name="Xing L."/>
            <person name="Huo D."/>
            <person name="Sun M."/>
            <person name="Wang L."/>
            <person name="Mercier A."/>
            <person name="Li F."/>
            <person name="Yang H."/>
            <person name="Xiang J."/>
        </authorList>
    </citation>
    <scope>NUCLEOTIDE SEQUENCE [LARGE SCALE GENOMIC DNA]</scope>
    <source>
        <strain evidence="5">Shaxun</strain>
        <tissue evidence="5">Muscle</tissue>
    </source>
</reference>
<keyword evidence="6" id="KW-1185">Reference proteome</keyword>
<name>A0A2G8K6X4_STIJA</name>
<keyword evidence="1 3" id="KW-0175">Coiled coil</keyword>
<protein>
    <recommendedName>
        <fullName evidence="7">Protein FAM81A</fullName>
    </recommendedName>
</protein>
<dbReference type="PANTHER" id="PTHR22420:SF4">
    <property type="entry name" value="PROTEIN FAM81A"/>
    <property type="match status" value="1"/>
</dbReference>
<feature type="coiled-coil region" evidence="3">
    <location>
        <begin position="302"/>
        <end position="341"/>
    </location>
</feature>
<proteinExistence type="inferred from homology"/>
<gene>
    <name evidence="5" type="ORF">BSL78_19433</name>
</gene>
<evidence type="ECO:0000313" key="5">
    <source>
        <dbReference type="EMBL" id="PIK43699.1"/>
    </source>
</evidence>
<sequence>MSHNHQQSSVLPLLSWPTQPVRHNTTTNVKNDQIRSPDRQDDRLVARINSTVRSSKDWVQRADELKDEAGELMSSRSPSYEVWQDRRISRLLEEHSHSVTMALKKLSAEVANLQAQVSGRDKADLLTGNSIKHLELQQASSVQDIRSRVGRCDASIAVISSDIRSLAESLSAVNRQVNSLSDSMEKGSKVTDQKVSRMQVDIQERTKQELEKKSVTEDKLEEKVTSWEFKTKSQLKEIHNNIQALQTESQAKQKKLKQELAHTMEQLHGQNQQKQVTNVHSSLKIFLWTQFERAISERLNPMENAVARLQRVQDSMREVAEDQQRELKSNLNRQLSKMEENLMGVIRVEVEDIKSSLHSALGTTQSNMETMRKVLEGKQRLSEEALRKEIARMKKLVVLT</sequence>